<reference evidence="1 2" key="2">
    <citation type="journal article" date="2017" name="Front. Plant Sci.">
        <title>Gene Classification and Mining of Molecular Markers Useful in Red Clover (Trifolium pratense) Breeding.</title>
        <authorList>
            <person name="Istvanek J."/>
            <person name="Dluhosova J."/>
            <person name="Dluhos P."/>
            <person name="Patkova L."/>
            <person name="Nedelnik J."/>
            <person name="Repkova J."/>
        </authorList>
    </citation>
    <scope>NUCLEOTIDE SEQUENCE [LARGE SCALE GENOMIC DNA]</scope>
    <source>
        <strain evidence="2">cv. Tatra</strain>
        <tissue evidence="1">Young leaves</tissue>
    </source>
</reference>
<feature type="non-terminal residue" evidence="1">
    <location>
        <position position="44"/>
    </location>
</feature>
<accession>A0A2K3KJS7</accession>
<gene>
    <name evidence="1" type="ORF">L195_g055143</name>
</gene>
<sequence>MCRTNEDCRYVQCFDDGEIRACGFPFHVTGSEGFGVCECYEKVP</sequence>
<comment type="caution">
    <text evidence="1">The sequence shown here is derived from an EMBL/GenBank/DDBJ whole genome shotgun (WGS) entry which is preliminary data.</text>
</comment>
<organism evidence="1 2">
    <name type="scientific">Trifolium pratense</name>
    <name type="common">Red clover</name>
    <dbReference type="NCBI Taxonomy" id="57577"/>
    <lineage>
        <taxon>Eukaryota</taxon>
        <taxon>Viridiplantae</taxon>
        <taxon>Streptophyta</taxon>
        <taxon>Embryophyta</taxon>
        <taxon>Tracheophyta</taxon>
        <taxon>Spermatophyta</taxon>
        <taxon>Magnoliopsida</taxon>
        <taxon>eudicotyledons</taxon>
        <taxon>Gunneridae</taxon>
        <taxon>Pentapetalae</taxon>
        <taxon>rosids</taxon>
        <taxon>fabids</taxon>
        <taxon>Fabales</taxon>
        <taxon>Fabaceae</taxon>
        <taxon>Papilionoideae</taxon>
        <taxon>50 kb inversion clade</taxon>
        <taxon>NPAAA clade</taxon>
        <taxon>Hologalegina</taxon>
        <taxon>IRL clade</taxon>
        <taxon>Trifolieae</taxon>
        <taxon>Trifolium</taxon>
    </lineage>
</organism>
<dbReference type="EMBL" id="ASHM01099277">
    <property type="protein sequence ID" value="PNX66532.1"/>
    <property type="molecule type" value="Genomic_DNA"/>
</dbReference>
<dbReference type="AlphaFoldDB" id="A0A2K3KJS7"/>
<reference evidence="1 2" key="1">
    <citation type="journal article" date="2014" name="Am. J. Bot.">
        <title>Genome assembly and annotation for red clover (Trifolium pratense; Fabaceae).</title>
        <authorList>
            <person name="Istvanek J."/>
            <person name="Jaros M."/>
            <person name="Krenek A."/>
            <person name="Repkova J."/>
        </authorList>
    </citation>
    <scope>NUCLEOTIDE SEQUENCE [LARGE SCALE GENOMIC DNA]</scope>
    <source>
        <strain evidence="2">cv. Tatra</strain>
        <tissue evidence="1">Young leaves</tissue>
    </source>
</reference>
<dbReference type="Proteomes" id="UP000236291">
    <property type="component" value="Unassembled WGS sequence"/>
</dbReference>
<evidence type="ECO:0000313" key="2">
    <source>
        <dbReference type="Proteomes" id="UP000236291"/>
    </source>
</evidence>
<evidence type="ECO:0000313" key="1">
    <source>
        <dbReference type="EMBL" id="PNX66532.1"/>
    </source>
</evidence>
<protein>
    <submittedName>
        <fullName evidence="1">Uncharacterized protein</fullName>
    </submittedName>
</protein>
<name>A0A2K3KJS7_TRIPR</name>
<proteinExistence type="predicted"/>